<dbReference type="Proteomes" id="UP000002592">
    <property type="component" value="Chromosome"/>
</dbReference>
<accession>A2C331</accession>
<sequence length="55" mass="5998">MLASKKHLFCSAISLISFLDLFNSIALLLMDFSVTGHSLDSNDLVLALANETIDQ</sequence>
<gene>
    <name evidence="1" type="ordered locus">NATL1_13331</name>
</gene>
<proteinExistence type="predicted"/>
<dbReference type="HOGENOM" id="CLU_3028737_0_0_3"/>
<organism evidence="1 2">
    <name type="scientific">Prochlorococcus marinus (strain NATL1A)</name>
    <dbReference type="NCBI Taxonomy" id="167555"/>
    <lineage>
        <taxon>Bacteria</taxon>
        <taxon>Bacillati</taxon>
        <taxon>Cyanobacteriota</taxon>
        <taxon>Cyanophyceae</taxon>
        <taxon>Synechococcales</taxon>
        <taxon>Prochlorococcaceae</taxon>
        <taxon>Prochlorococcus</taxon>
    </lineage>
</organism>
<dbReference type="AlphaFoldDB" id="A2C331"/>
<evidence type="ECO:0000313" key="1">
    <source>
        <dbReference type="EMBL" id="ABM75891.1"/>
    </source>
</evidence>
<dbReference type="KEGG" id="pme:NATL1_13331"/>
<dbReference type="EMBL" id="CP000553">
    <property type="protein sequence ID" value="ABM75891.1"/>
    <property type="molecule type" value="Genomic_DNA"/>
</dbReference>
<name>A2C331_PROM1</name>
<protein>
    <submittedName>
        <fullName evidence="1">Uncharacterized protein</fullName>
    </submittedName>
</protein>
<reference evidence="2" key="1">
    <citation type="journal article" date="2007" name="PLoS Genet.">
        <title>Patterns and implications of gene gain and loss in the evolution of Prochlorococcus.</title>
        <authorList>
            <person name="Kettler G.C."/>
            <person name="Martiny A.C."/>
            <person name="Huang K."/>
            <person name="Zucker J."/>
            <person name="Coleman M.L."/>
            <person name="Rodrigue S."/>
            <person name="Chen F."/>
            <person name="Lapidus A."/>
            <person name="Ferriera S."/>
            <person name="Johnson J."/>
            <person name="Steglich C."/>
            <person name="Church G.M."/>
            <person name="Richardson P."/>
            <person name="Chisholm S.W."/>
        </authorList>
    </citation>
    <scope>NUCLEOTIDE SEQUENCE [LARGE SCALE GENOMIC DNA]</scope>
    <source>
        <strain evidence="2">NATL1A</strain>
    </source>
</reference>
<evidence type="ECO:0000313" key="2">
    <source>
        <dbReference type="Proteomes" id="UP000002592"/>
    </source>
</evidence>